<dbReference type="InterPro" id="IPR049468">
    <property type="entry name" value="Restrct_endonuc-II-like_dom"/>
</dbReference>
<evidence type="ECO:0000313" key="2">
    <source>
        <dbReference type="EMBL" id="PIU50856.1"/>
    </source>
</evidence>
<dbReference type="AlphaFoldDB" id="A0A2M6ZEQ9"/>
<dbReference type="EMBL" id="PEWN01000122">
    <property type="protein sequence ID" value="PIU50856.1"/>
    <property type="molecule type" value="Genomic_DNA"/>
</dbReference>
<gene>
    <name evidence="2" type="ORF">COS91_07525</name>
</gene>
<sequence length="242" mass="28791">MTMDKDKDIVLIGVLKDRRDLNILLKKKWYRIPLLHAPRRKAEYIAFYQPSIFGRSGQRIRYYAKIRNCDVLKRKWILPEEPDHPRTDEDYYRINLEEIQKIPFPIVNKTRMRISFGFTTLEKLLRAETIAQLFDVPPIEEMLGEELAKKGISTCREFIFSLPSRKKYRLDFAVFCKKGPLGIECDGEKWHSIAAQKRKDVLRDRELKKEGWSILRLKEKDIINNLQKCVGKIERRIKKLGR</sequence>
<accession>A0A2M6ZEQ9</accession>
<proteinExistence type="predicted"/>
<comment type="caution">
    <text evidence="2">The sequence shown here is derived from an EMBL/GenBank/DDBJ whole genome shotgun (WGS) entry which is preliminary data.</text>
</comment>
<name>A0A2M6ZEQ9_9BACT</name>
<dbReference type="InterPro" id="IPR011335">
    <property type="entry name" value="Restrct_endonuc-II-like"/>
</dbReference>
<dbReference type="SUPFAM" id="SSF52980">
    <property type="entry name" value="Restriction endonuclease-like"/>
    <property type="match status" value="1"/>
</dbReference>
<evidence type="ECO:0000313" key="3">
    <source>
        <dbReference type="Proteomes" id="UP000229227"/>
    </source>
</evidence>
<feature type="domain" description="Restriction endonuclease type II-like" evidence="1">
    <location>
        <begin position="165"/>
        <end position="237"/>
    </location>
</feature>
<organism evidence="2 3">
    <name type="scientific">Candidatus Desantisbacteria bacterium CG07_land_8_20_14_0_80_39_15</name>
    <dbReference type="NCBI Taxonomy" id="1974549"/>
    <lineage>
        <taxon>Bacteria</taxon>
        <taxon>Candidatus Desantisiibacteriota</taxon>
    </lineage>
</organism>
<protein>
    <recommendedName>
        <fullName evidence="1">Restriction endonuclease type II-like domain-containing protein</fullName>
    </recommendedName>
</protein>
<reference evidence="3" key="1">
    <citation type="submission" date="2017-09" db="EMBL/GenBank/DDBJ databases">
        <title>Depth-based differentiation of microbial function through sediment-hosted aquifers and enrichment of novel symbionts in the deep terrestrial subsurface.</title>
        <authorList>
            <person name="Probst A.J."/>
            <person name="Ladd B."/>
            <person name="Jarett J.K."/>
            <person name="Geller-Mcgrath D.E."/>
            <person name="Sieber C.M.K."/>
            <person name="Emerson J.B."/>
            <person name="Anantharaman K."/>
            <person name="Thomas B.C."/>
            <person name="Malmstrom R."/>
            <person name="Stieglmeier M."/>
            <person name="Klingl A."/>
            <person name="Woyke T."/>
            <person name="Ryan C.M."/>
            <person name="Banfield J.F."/>
        </authorList>
    </citation>
    <scope>NUCLEOTIDE SEQUENCE [LARGE SCALE GENOMIC DNA]</scope>
</reference>
<evidence type="ECO:0000259" key="1">
    <source>
        <dbReference type="Pfam" id="PF18741"/>
    </source>
</evidence>
<dbReference type="Pfam" id="PF18741">
    <property type="entry name" value="MTES_1575"/>
    <property type="match status" value="1"/>
</dbReference>
<dbReference type="Proteomes" id="UP000229227">
    <property type="component" value="Unassembled WGS sequence"/>
</dbReference>
<dbReference type="Gene3D" id="3.40.960.10">
    <property type="entry name" value="VSR Endonuclease"/>
    <property type="match status" value="1"/>
</dbReference>